<dbReference type="EMBL" id="JAAALK010000079">
    <property type="protein sequence ID" value="KAG8098112.1"/>
    <property type="molecule type" value="Genomic_DNA"/>
</dbReference>
<evidence type="ECO:0000256" key="1">
    <source>
        <dbReference type="SAM" id="MobiDB-lite"/>
    </source>
</evidence>
<keyword evidence="3" id="KW-1185">Reference proteome</keyword>
<comment type="caution">
    <text evidence="2">The sequence shown here is derived from an EMBL/GenBank/DDBJ whole genome shotgun (WGS) entry which is preliminary data.</text>
</comment>
<evidence type="ECO:0000313" key="2">
    <source>
        <dbReference type="EMBL" id="KAG8098112.1"/>
    </source>
</evidence>
<dbReference type="Proteomes" id="UP000729402">
    <property type="component" value="Unassembled WGS sequence"/>
</dbReference>
<organism evidence="2 3">
    <name type="scientific">Zizania palustris</name>
    <name type="common">Northern wild rice</name>
    <dbReference type="NCBI Taxonomy" id="103762"/>
    <lineage>
        <taxon>Eukaryota</taxon>
        <taxon>Viridiplantae</taxon>
        <taxon>Streptophyta</taxon>
        <taxon>Embryophyta</taxon>
        <taxon>Tracheophyta</taxon>
        <taxon>Spermatophyta</taxon>
        <taxon>Magnoliopsida</taxon>
        <taxon>Liliopsida</taxon>
        <taxon>Poales</taxon>
        <taxon>Poaceae</taxon>
        <taxon>BOP clade</taxon>
        <taxon>Oryzoideae</taxon>
        <taxon>Oryzeae</taxon>
        <taxon>Zizaniinae</taxon>
        <taxon>Zizania</taxon>
    </lineage>
</organism>
<evidence type="ECO:0000313" key="3">
    <source>
        <dbReference type="Proteomes" id="UP000729402"/>
    </source>
</evidence>
<dbReference type="AlphaFoldDB" id="A0A8J6BW23"/>
<reference evidence="2" key="2">
    <citation type="submission" date="2021-02" db="EMBL/GenBank/DDBJ databases">
        <authorList>
            <person name="Kimball J.A."/>
            <person name="Haas M.W."/>
            <person name="Macchietto M."/>
            <person name="Kono T."/>
            <person name="Duquette J."/>
            <person name="Shao M."/>
        </authorList>
    </citation>
    <scope>NUCLEOTIDE SEQUENCE</scope>
    <source>
        <tissue evidence="2">Fresh leaf tissue</tissue>
    </source>
</reference>
<name>A0A8J6BW23_ZIZPA</name>
<accession>A0A8J6BW23</accession>
<reference evidence="2" key="1">
    <citation type="journal article" date="2021" name="bioRxiv">
        <title>Whole Genome Assembly and Annotation of Northern Wild Rice, Zizania palustris L., Supports a Whole Genome Duplication in the Zizania Genus.</title>
        <authorList>
            <person name="Haas M."/>
            <person name="Kono T."/>
            <person name="Macchietto M."/>
            <person name="Millas R."/>
            <person name="McGilp L."/>
            <person name="Shao M."/>
            <person name="Duquette J."/>
            <person name="Hirsch C.N."/>
            <person name="Kimball J."/>
        </authorList>
    </citation>
    <scope>NUCLEOTIDE SEQUENCE</scope>
    <source>
        <tissue evidence="2">Fresh leaf tissue</tissue>
    </source>
</reference>
<feature type="compositionally biased region" description="Polar residues" evidence="1">
    <location>
        <begin position="39"/>
        <end position="51"/>
    </location>
</feature>
<feature type="region of interest" description="Disordered" evidence="1">
    <location>
        <begin position="1"/>
        <end position="83"/>
    </location>
</feature>
<gene>
    <name evidence="2" type="ORF">GUJ93_ZPchr0013g36981</name>
</gene>
<proteinExistence type="predicted"/>
<sequence>MTTTTAGEPGPEAARRRAGCGRKSGQEVRHSGAVGCSGVQRTDVGTTTDTAPQAPPLHRLQAPAPRTANPVADENRRGGGLIK</sequence>
<protein>
    <submittedName>
        <fullName evidence="2">Uncharacterized protein</fullName>
    </submittedName>
</protein>